<dbReference type="EMBL" id="JABBWM010000022">
    <property type="protein sequence ID" value="KAG2109955.1"/>
    <property type="molecule type" value="Genomic_DNA"/>
</dbReference>
<accession>A0A9P7F9F7</accession>
<keyword evidence="2" id="KW-1185">Reference proteome</keyword>
<dbReference type="GeneID" id="64699370"/>
<evidence type="ECO:0000313" key="1">
    <source>
        <dbReference type="EMBL" id="KAG2109955.1"/>
    </source>
</evidence>
<evidence type="ECO:0000313" key="2">
    <source>
        <dbReference type="Proteomes" id="UP000823399"/>
    </source>
</evidence>
<comment type="caution">
    <text evidence="1">The sequence shown here is derived from an EMBL/GenBank/DDBJ whole genome shotgun (WGS) entry which is preliminary data.</text>
</comment>
<proteinExistence type="predicted"/>
<protein>
    <submittedName>
        <fullName evidence="1">Uncharacterized protein</fullName>
    </submittedName>
</protein>
<dbReference type="AlphaFoldDB" id="A0A9P7F9F7"/>
<gene>
    <name evidence="1" type="ORF">F5147DRAFT_690991</name>
</gene>
<reference evidence="1" key="1">
    <citation type="journal article" date="2020" name="New Phytol.">
        <title>Comparative genomics reveals dynamic genome evolution in host specialist ectomycorrhizal fungi.</title>
        <authorList>
            <person name="Lofgren L.A."/>
            <person name="Nguyen N.H."/>
            <person name="Vilgalys R."/>
            <person name="Ruytinx J."/>
            <person name="Liao H.L."/>
            <person name="Branco S."/>
            <person name="Kuo A."/>
            <person name="LaButti K."/>
            <person name="Lipzen A."/>
            <person name="Andreopoulos W."/>
            <person name="Pangilinan J."/>
            <person name="Riley R."/>
            <person name="Hundley H."/>
            <person name="Na H."/>
            <person name="Barry K."/>
            <person name="Grigoriev I.V."/>
            <person name="Stajich J.E."/>
            <person name="Kennedy P.G."/>
        </authorList>
    </citation>
    <scope>NUCLEOTIDE SEQUENCE</scope>
    <source>
        <strain evidence="1">FC423</strain>
    </source>
</reference>
<sequence>MILPLWRFIDWRRPPLLLQPAIYILVPRSNIPFQGRTVWVESAATELLKDSEFPRDGFESNGGVVHCRSRIQYAYRREGTLLNISHSTIVLGVTSCLPPRCLFEDSPADIEFDPQSTMEGTVHGSERECSFHIFNGRLFSIIMNLDNRHLCLILPAQGPI</sequence>
<name>A0A9P7F9F7_9AGAM</name>
<dbReference type="Proteomes" id="UP000823399">
    <property type="component" value="Unassembled WGS sequence"/>
</dbReference>
<organism evidence="1 2">
    <name type="scientific">Suillus discolor</name>
    <dbReference type="NCBI Taxonomy" id="1912936"/>
    <lineage>
        <taxon>Eukaryota</taxon>
        <taxon>Fungi</taxon>
        <taxon>Dikarya</taxon>
        <taxon>Basidiomycota</taxon>
        <taxon>Agaricomycotina</taxon>
        <taxon>Agaricomycetes</taxon>
        <taxon>Agaricomycetidae</taxon>
        <taxon>Boletales</taxon>
        <taxon>Suillineae</taxon>
        <taxon>Suillaceae</taxon>
        <taxon>Suillus</taxon>
    </lineage>
</organism>
<dbReference type="RefSeq" id="XP_041293823.1">
    <property type="nucleotide sequence ID" value="XM_041437111.1"/>
</dbReference>